<feature type="region of interest" description="Disordered" evidence="1">
    <location>
        <begin position="1"/>
        <end position="46"/>
    </location>
</feature>
<evidence type="ECO:0000256" key="1">
    <source>
        <dbReference type="SAM" id="MobiDB-lite"/>
    </source>
</evidence>
<reference evidence="2 3" key="1">
    <citation type="submission" date="2024-01" db="EMBL/GenBank/DDBJ databases">
        <authorList>
            <person name="Allen C."/>
            <person name="Tagirdzhanova G."/>
        </authorList>
    </citation>
    <scope>NUCLEOTIDE SEQUENCE [LARGE SCALE GENOMIC DNA]</scope>
    <source>
        <strain evidence="2 3">CBS 119000</strain>
    </source>
</reference>
<evidence type="ECO:0000313" key="2">
    <source>
        <dbReference type="EMBL" id="CAK7273372.1"/>
    </source>
</evidence>
<dbReference type="Proteomes" id="UP001642502">
    <property type="component" value="Unassembled WGS sequence"/>
</dbReference>
<keyword evidence="3" id="KW-1185">Reference proteome</keyword>
<accession>A0ABP0E1K3</accession>
<comment type="caution">
    <text evidence="2">The sequence shown here is derived from an EMBL/GenBank/DDBJ whole genome shotgun (WGS) entry which is preliminary data.</text>
</comment>
<gene>
    <name evidence="2" type="ORF">SEPCBS119000_005620</name>
</gene>
<protein>
    <submittedName>
        <fullName evidence="2">Uncharacterized protein</fullName>
    </submittedName>
</protein>
<evidence type="ECO:0000313" key="3">
    <source>
        <dbReference type="Proteomes" id="UP001642502"/>
    </source>
</evidence>
<feature type="region of interest" description="Disordered" evidence="1">
    <location>
        <begin position="90"/>
        <end position="124"/>
    </location>
</feature>
<dbReference type="EMBL" id="CAWUON010000110">
    <property type="protein sequence ID" value="CAK7273372.1"/>
    <property type="molecule type" value="Genomic_DNA"/>
</dbReference>
<organism evidence="2 3">
    <name type="scientific">Sporothrix epigloea</name>
    <dbReference type="NCBI Taxonomy" id="1892477"/>
    <lineage>
        <taxon>Eukaryota</taxon>
        <taxon>Fungi</taxon>
        <taxon>Dikarya</taxon>
        <taxon>Ascomycota</taxon>
        <taxon>Pezizomycotina</taxon>
        <taxon>Sordariomycetes</taxon>
        <taxon>Sordariomycetidae</taxon>
        <taxon>Ophiostomatales</taxon>
        <taxon>Ophiostomataceae</taxon>
        <taxon>Sporothrix</taxon>
    </lineage>
</organism>
<name>A0ABP0E1K3_9PEZI</name>
<feature type="compositionally biased region" description="Polar residues" evidence="1">
    <location>
        <begin position="16"/>
        <end position="33"/>
    </location>
</feature>
<sequence>MSNSRSAPGYTAAPATWSTTPGRPANGASNTMTAGGPASNHKRQISDFSYANVLPKKTCQRDEMEPKKPSYFFGNYNCSSFIMSSVGAPSPTVAPGRAGQSAEKSTGNVNKKSKKGPTNKDTSDATRVFSQLESITSRLDEEAAAGETWFANLTNQVLVPHIQEILDTVKEMERQRGIPETPEQAARFAALGYKPRSAQ</sequence>
<proteinExistence type="predicted"/>